<proteinExistence type="predicted"/>
<accession>A0ABW0P3M6</accession>
<gene>
    <name evidence="1" type="ORF">ACFPN9_17400</name>
</gene>
<name>A0ABW0P3M6_9HYPH</name>
<dbReference type="Proteomes" id="UP001596060">
    <property type="component" value="Unassembled WGS sequence"/>
</dbReference>
<evidence type="ECO:0000313" key="2">
    <source>
        <dbReference type="Proteomes" id="UP001596060"/>
    </source>
</evidence>
<reference evidence="2" key="1">
    <citation type="journal article" date="2019" name="Int. J. Syst. Evol. Microbiol.">
        <title>The Global Catalogue of Microorganisms (GCM) 10K type strain sequencing project: providing services to taxonomists for standard genome sequencing and annotation.</title>
        <authorList>
            <consortium name="The Broad Institute Genomics Platform"/>
            <consortium name="The Broad Institute Genome Sequencing Center for Infectious Disease"/>
            <person name="Wu L."/>
            <person name="Ma J."/>
        </authorList>
    </citation>
    <scope>NUCLEOTIDE SEQUENCE [LARGE SCALE GENOMIC DNA]</scope>
    <source>
        <strain evidence="2">CCUG 43117</strain>
    </source>
</reference>
<comment type="caution">
    <text evidence="1">The sequence shown here is derived from an EMBL/GenBank/DDBJ whole genome shotgun (WGS) entry which is preliminary data.</text>
</comment>
<dbReference type="EMBL" id="JBHSLU010000060">
    <property type="protein sequence ID" value="MFC5507015.1"/>
    <property type="molecule type" value="Genomic_DNA"/>
</dbReference>
<dbReference type="RefSeq" id="WP_067992877.1">
    <property type="nucleotide sequence ID" value="NZ_JBHSLU010000060.1"/>
</dbReference>
<organism evidence="1 2">
    <name type="scientific">Bosea massiliensis</name>
    <dbReference type="NCBI Taxonomy" id="151419"/>
    <lineage>
        <taxon>Bacteria</taxon>
        <taxon>Pseudomonadati</taxon>
        <taxon>Pseudomonadota</taxon>
        <taxon>Alphaproteobacteria</taxon>
        <taxon>Hyphomicrobiales</taxon>
        <taxon>Boseaceae</taxon>
        <taxon>Bosea</taxon>
    </lineage>
</organism>
<keyword evidence="2" id="KW-1185">Reference proteome</keyword>
<dbReference type="InterPro" id="IPR019270">
    <property type="entry name" value="DUF2283"/>
</dbReference>
<sequence length="79" mass="8114">MQLTYDATHNIAYLRFAEAAGDVETVRVSEDVLIDLNPDGSVCGIELLDAGKQLAGAGGASLLVEAGGRTVTLPLVAAE</sequence>
<protein>
    <submittedName>
        <fullName evidence="1">DUF2283 domain-containing protein</fullName>
    </submittedName>
</protein>
<dbReference type="Pfam" id="PF10049">
    <property type="entry name" value="DUF2283"/>
    <property type="match status" value="1"/>
</dbReference>
<evidence type="ECO:0000313" key="1">
    <source>
        <dbReference type="EMBL" id="MFC5507015.1"/>
    </source>
</evidence>